<gene>
    <name evidence="1" type="ORF">PXEA_LOCUS17067</name>
</gene>
<name>A0A3S5ARW0_9PLAT</name>
<accession>A0A3S5ARW0</accession>
<dbReference type="Proteomes" id="UP000784294">
    <property type="component" value="Unassembled WGS sequence"/>
</dbReference>
<proteinExistence type="predicted"/>
<comment type="caution">
    <text evidence="1">The sequence shown here is derived from an EMBL/GenBank/DDBJ whole genome shotgun (WGS) entry which is preliminary data.</text>
</comment>
<evidence type="ECO:0000313" key="1">
    <source>
        <dbReference type="EMBL" id="VEL23627.1"/>
    </source>
</evidence>
<evidence type="ECO:0000313" key="2">
    <source>
        <dbReference type="Proteomes" id="UP000784294"/>
    </source>
</evidence>
<protein>
    <submittedName>
        <fullName evidence="1">Uncharacterized protein</fullName>
    </submittedName>
</protein>
<reference evidence="1" key="1">
    <citation type="submission" date="2018-11" db="EMBL/GenBank/DDBJ databases">
        <authorList>
            <consortium name="Pathogen Informatics"/>
        </authorList>
    </citation>
    <scope>NUCLEOTIDE SEQUENCE</scope>
</reference>
<keyword evidence="2" id="KW-1185">Reference proteome</keyword>
<dbReference type="EMBL" id="CAAALY010062934">
    <property type="protein sequence ID" value="VEL23627.1"/>
    <property type="molecule type" value="Genomic_DNA"/>
</dbReference>
<organism evidence="1 2">
    <name type="scientific">Protopolystoma xenopodis</name>
    <dbReference type="NCBI Taxonomy" id="117903"/>
    <lineage>
        <taxon>Eukaryota</taxon>
        <taxon>Metazoa</taxon>
        <taxon>Spiralia</taxon>
        <taxon>Lophotrochozoa</taxon>
        <taxon>Platyhelminthes</taxon>
        <taxon>Monogenea</taxon>
        <taxon>Polyopisthocotylea</taxon>
        <taxon>Polystomatidea</taxon>
        <taxon>Polystomatidae</taxon>
        <taxon>Protopolystoma</taxon>
    </lineage>
</organism>
<sequence length="153" mass="16911">MQPDVRLFGFIVPRPSRQLFFSAVCIGSDAGHVVNRLILTDLSGGWYLRRFVIYSAKPSGVGTLAGRRVCLKGRDLPRRSARRDDDVADCLAFFARLSLHSAANRQRGTKSPAIHVKLNQSRSGCNASITNSLCLIQTVVHSFILTHCSFTYS</sequence>
<dbReference type="AlphaFoldDB" id="A0A3S5ARW0"/>